<gene>
    <name evidence="5" type="ORF">FPZ49_05395</name>
</gene>
<sequence length="161" mass="18775">MLDPNKNTIPRWVSLLYRYSQMYIGDRLKHFDIGRGQHIFLNSLYKEDGLTQEELSSYLKIDKGTTAKAIKKLEQQGYVTRKLRDDDKRSYHVFLTAKALEIREDVRAVLVEWRNILSQGFTEEEKQQAQLLLERMGTNAAHYIDTQKDQAGVCDESPHGR</sequence>
<accession>A0A559KFM0</accession>
<reference evidence="5 6" key="1">
    <citation type="submission" date="2019-07" db="EMBL/GenBank/DDBJ databases">
        <authorList>
            <person name="Kim J."/>
        </authorList>
    </citation>
    <scope>NUCLEOTIDE SEQUENCE [LARGE SCALE GENOMIC DNA]</scope>
    <source>
        <strain evidence="5 6">JC52</strain>
    </source>
</reference>
<protein>
    <submittedName>
        <fullName evidence="5">MarR family transcriptional regulator</fullName>
    </submittedName>
</protein>
<dbReference type="PROSITE" id="PS50995">
    <property type="entry name" value="HTH_MARR_2"/>
    <property type="match status" value="1"/>
</dbReference>
<dbReference type="SUPFAM" id="SSF46785">
    <property type="entry name" value="Winged helix' DNA-binding domain"/>
    <property type="match status" value="1"/>
</dbReference>
<evidence type="ECO:0000259" key="4">
    <source>
        <dbReference type="PROSITE" id="PS50995"/>
    </source>
</evidence>
<dbReference type="OrthoDB" id="6462103at2"/>
<dbReference type="PANTHER" id="PTHR42756:SF2">
    <property type="entry name" value="MARR FAMILY REGULATORY PROTEIN"/>
    <property type="match status" value="1"/>
</dbReference>
<feature type="domain" description="HTH marR-type" evidence="4">
    <location>
        <begin position="1"/>
        <end position="138"/>
    </location>
</feature>
<keyword evidence="1" id="KW-0805">Transcription regulation</keyword>
<comment type="caution">
    <text evidence="5">The sequence shown here is derived from an EMBL/GenBank/DDBJ whole genome shotgun (WGS) entry which is preliminary data.</text>
</comment>
<dbReference type="InterPro" id="IPR023187">
    <property type="entry name" value="Tscrpt_reg_MarR-type_CS"/>
</dbReference>
<dbReference type="RefSeq" id="WP_144844306.1">
    <property type="nucleotide sequence ID" value="NZ_VNJI01000005.1"/>
</dbReference>
<organism evidence="5 6">
    <name type="scientific">Paenibacillus cremeus</name>
    <dbReference type="NCBI Taxonomy" id="2163881"/>
    <lineage>
        <taxon>Bacteria</taxon>
        <taxon>Bacillati</taxon>
        <taxon>Bacillota</taxon>
        <taxon>Bacilli</taxon>
        <taxon>Bacillales</taxon>
        <taxon>Paenibacillaceae</taxon>
        <taxon>Paenibacillus</taxon>
    </lineage>
</organism>
<dbReference type="Gene3D" id="1.10.10.10">
    <property type="entry name" value="Winged helix-like DNA-binding domain superfamily/Winged helix DNA-binding domain"/>
    <property type="match status" value="1"/>
</dbReference>
<name>A0A559KFM0_9BACL</name>
<keyword evidence="3" id="KW-0804">Transcription</keyword>
<dbReference type="InterPro" id="IPR036388">
    <property type="entry name" value="WH-like_DNA-bd_sf"/>
</dbReference>
<proteinExistence type="predicted"/>
<dbReference type="PANTHER" id="PTHR42756">
    <property type="entry name" value="TRANSCRIPTIONAL REGULATOR, MARR"/>
    <property type="match status" value="1"/>
</dbReference>
<dbReference type="GO" id="GO:0003700">
    <property type="term" value="F:DNA-binding transcription factor activity"/>
    <property type="evidence" value="ECO:0007669"/>
    <property type="project" value="InterPro"/>
</dbReference>
<dbReference type="InterPro" id="IPR000835">
    <property type="entry name" value="HTH_MarR-typ"/>
</dbReference>
<dbReference type="Proteomes" id="UP000317036">
    <property type="component" value="Unassembled WGS sequence"/>
</dbReference>
<evidence type="ECO:0000256" key="3">
    <source>
        <dbReference type="ARBA" id="ARBA00023163"/>
    </source>
</evidence>
<dbReference type="PROSITE" id="PS01117">
    <property type="entry name" value="HTH_MARR_1"/>
    <property type="match status" value="1"/>
</dbReference>
<dbReference type="PRINTS" id="PR00598">
    <property type="entry name" value="HTHMARR"/>
</dbReference>
<evidence type="ECO:0000313" key="6">
    <source>
        <dbReference type="Proteomes" id="UP000317036"/>
    </source>
</evidence>
<evidence type="ECO:0000256" key="2">
    <source>
        <dbReference type="ARBA" id="ARBA00023125"/>
    </source>
</evidence>
<dbReference type="Pfam" id="PF12802">
    <property type="entry name" value="MarR_2"/>
    <property type="match status" value="1"/>
</dbReference>
<dbReference type="AlphaFoldDB" id="A0A559KFM0"/>
<dbReference type="InterPro" id="IPR036390">
    <property type="entry name" value="WH_DNA-bd_sf"/>
</dbReference>
<evidence type="ECO:0000313" key="5">
    <source>
        <dbReference type="EMBL" id="TVY10916.1"/>
    </source>
</evidence>
<dbReference type="SMART" id="SM00347">
    <property type="entry name" value="HTH_MARR"/>
    <property type="match status" value="1"/>
</dbReference>
<dbReference type="EMBL" id="VNJI01000005">
    <property type="protein sequence ID" value="TVY10916.1"/>
    <property type="molecule type" value="Genomic_DNA"/>
</dbReference>
<keyword evidence="2" id="KW-0238">DNA-binding</keyword>
<keyword evidence="6" id="KW-1185">Reference proteome</keyword>
<dbReference type="GO" id="GO:0003677">
    <property type="term" value="F:DNA binding"/>
    <property type="evidence" value="ECO:0007669"/>
    <property type="project" value="UniProtKB-KW"/>
</dbReference>
<evidence type="ECO:0000256" key="1">
    <source>
        <dbReference type="ARBA" id="ARBA00023015"/>
    </source>
</evidence>